<keyword evidence="10" id="KW-1185">Reference proteome</keyword>
<evidence type="ECO:0000256" key="2">
    <source>
        <dbReference type="ARBA" id="ARBA00023082"/>
    </source>
</evidence>
<comment type="caution">
    <text evidence="9">The sequence shown here is derived from an EMBL/GenBank/DDBJ whole genome shotgun (WGS) entry which is preliminary data.</text>
</comment>
<dbReference type="InterPro" id="IPR014284">
    <property type="entry name" value="RNA_pol_sigma-70_dom"/>
</dbReference>
<evidence type="ECO:0000259" key="6">
    <source>
        <dbReference type="Pfam" id="PF04539"/>
    </source>
</evidence>
<evidence type="ECO:0000256" key="4">
    <source>
        <dbReference type="ARBA" id="ARBA00023163"/>
    </source>
</evidence>
<evidence type="ECO:0000256" key="5">
    <source>
        <dbReference type="SAM" id="MobiDB-lite"/>
    </source>
</evidence>
<keyword evidence="1" id="KW-0805">Transcription regulation</keyword>
<dbReference type="PANTHER" id="PTHR30385:SF4">
    <property type="entry name" value="RNA POLYMERASE SIGMA-E FACTOR"/>
    <property type="match status" value="1"/>
</dbReference>
<dbReference type="InterPro" id="IPR007624">
    <property type="entry name" value="RNA_pol_sigma70_r3"/>
</dbReference>
<dbReference type="Gene3D" id="1.20.120.1810">
    <property type="match status" value="1"/>
</dbReference>
<dbReference type="GO" id="GO:0016987">
    <property type="term" value="F:sigma factor activity"/>
    <property type="evidence" value="ECO:0007669"/>
    <property type="project" value="UniProtKB-KW"/>
</dbReference>
<sequence length="276" mass="31290">METESSRLMRQLADEARRERTAALFREAAAGTPETTRRMHQMIVIEHMDVADSIARRYSGGRQDWSDLRQVACLGLVKAVKRFDLSRGDDFVAYCAPTISGEIKRHLRDHGWFVRPPRAVQELRARIGEALPRLMQELGREPSPHELALDLGEDVDKVEEAMVSHESMRPSSLDAVPDSSDDTGSLAETLGWPDEGLERAEVLATIGPVCRRLSARERRIVYLRFFEERTQAQIGQELHVTQMQVSRLIAQILGRLRADLDGESRNPRPMRVLSAR</sequence>
<dbReference type="InterPro" id="IPR013325">
    <property type="entry name" value="RNA_pol_sigma_r2"/>
</dbReference>
<dbReference type="InterPro" id="IPR007627">
    <property type="entry name" value="RNA_pol_sigma70_r2"/>
</dbReference>
<keyword evidence="4" id="KW-0804">Transcription</keyword>
<proteinExistence type="predicted"/>
<dbReference type="InterPro" id="IPR013324">
    <property type="entry name" value="RNA_pol_sigma_r3/r4-like"/>
</dbReference>
<dbReference type="RefSeq" id="WP_123046511.1">
    <property type="nucleotide sequence ID" value="NZ_RDSR01000022.1"/>
</dbReference>
<dbReference type="AlphaFoldDB" id="A0A3M8L1R4"/>
<dbReference type="Pfam" id="PF04542">
    <property type="entry name" value="Sigma70_r2"/>
    <property type="match status" value="1"/>
</dbReference>
<dbReference type="EMBL" id="RDSR01000022">
    <property type="protein sequence ID" value="RNE58564.1"/>
    <property type="molecule type" value="Genomic_DNA"/>
</dbReference>
<accession>A0A3M8L1R4</accession>
<dbReference type="SUPFAM" id="SSF88946">
    <property type="entry name" value="Sigma2 domain of RNA polymerase sigma factors"/>
    <property type="match status" value="1"/>
</dbReference>
<dbReference type="SUPFAM" id="SSF88659">
    <property type="entry name" value="Sigma3 and sigma4 domains of RNA polymerase sigma factors"/>
    <property type="match status" value="2"/>
</dbReference>
<gene>
    <name evidence="9" type="ORF">EEJ31_11940</name>
</gene>
<evidence type="ECO:0000313" key="9">
    <source>
        <dbReference type="EMBL" id="RNE58564.1"/>
    </source>
</evidence>
<evidence type="ECO:0000259" key="8">
    <source>
        <dbReference type="Pfam" id="PF04545"/>
    </source>
</evidence>
<dbReference type="Proteomes" id="UP000279859">
    <property type="component" value="Unassembled WGS sequence"/>
</dbReference>
<dbReference type="GO" id="GO:0003677">
    <property type="term" value="F:DNA binding"/>
    <property type="evidence" value="ECO:0007669"/>
    <property type="project" value="UniProtKB-KW"/>
</dbReference>
<organism evidence="9 10">
    <name type="scientific">Cryobacterium tepidiphilum</name>
    <dbReference type="NCBI Taxonomy" id="2486026"/>
    <lineage>
        <taxon>Bacteria</taxon>
        <taxon>Bacillati</taxon>
        <taxon>Actinomycetota</taxon>
        <taxon>Actinomycetes</taxon>
        <taxon>Micrococcales</taxon>
        <taxon>Microbacteriaceae</taxon>
        <taxon>Cryobacterium</taxon>
    </lineage>
</organism>
<evidence type="ECO:0000259" key="7">
    <source>
        <dbReference type="Pfam" id="PF04542"/>
    </source>
</evidence>
<feature type="region of interest" description="Disordered" evidence="5">
    <location>
        <begin position="166"/>
        <end position="191"/>
    </location>
</feature>
<dbReference type="NCBIfam" id="TIGR02937">
    <property type="entry name" value="sigma70-ECF"/>
    <property type="match status" value="1"/>
</dbReference>
<dbReference type="GO" id="GO:0006352">
    <property type="term" value="P:DNA-templated transcription initiation"/>
    <property type="evidence" value="ECO:0007669"/>
    <property type="project" value="InterPro"/>
</dbReference>
<dbReference type="InterPro" id="IPR000943">
    <property type="entry name" value="RNA_pol_sigma70"/>
</dbReference>
<protein>
    <submittedName>
        <fullName evidence="9">Sigma-70 family RNA polymerase sigma factor</fullName>
    </submittedName>
</protein>
<keyword evidence="2" id="KW-0731">Sigma factor</keyword>
<keyword evidence="3" id="KW-0238">DNA-binding</keyword>
<dbReference type="Pfam" id="PF04539">
    <property type="entry name" value="Sigma70_r3"/>
    <property type="match status" value="1"/>
</dbReference>
<feature type="domain" description="RNA polymerase sigma-70 region 4" evidence="8">
    <location>
        <begin position="212"/>
        <end position="258"/>
    </location>
</feature>
<dbReference type="PRINTS" id="PR00046">
    <property type="entry name" value="SIGMA70FCT"/>
</dbReference>
<evidence type="ECO:0000313" key="10">
    <source>
        <dbReference type="Proteomes" id="UP000279859"/>
    </source>
</evidence>
<dbReference type="InterPro" id="IPR007630">
    <property type="entry name" value="RNA_pol_sigma70_r4"/>
</dbReference>
<feature type="domain" description="RNA polymerase sigma-70 region 2" evidence="7">
    <location>
        <begin position="46"/>
        <end position="112"/>
    </location>
</feature>
<dbReference type="Gene3D" id="1.20.140.160">
    <property type="match status" value="1"/>
</dbReference>
<evidence type="ECO:0000256" key="3">
    <source>
        <dbReference type="ARBA" id="ARBA00023125"/>
    </source>
</evidence>
<evidence type="ECO:0000256" key="1">
    <source>
        <dbReference type="ARBA" id="ARBA00023015"/>
    </source>
</evidence>
<dbReference type="CDD" id="cd06171">
    <property type="entry name" value="Sigma70_r4"/>
    <property type="match status" value="1"/>
</dbReference>
<dbReference type="Pfam" id="PF04545">
    <property type="entry name" value="Sigma70_r4"/>
    <property type="match status" value="1"/>
</dbReference>
<dbReference type="PANTHER" id="PTHR30385">
    <property type="entry name" value="SIGMA FACTOR F FLAGELLAR"/>
    <property type="match status" value="1"/>
</dbReference>
<reference evidence="9 10" key="1">
    <citation type="submission" date="2018-11" db="EMBL/GenBank/DDBJ databases">
        <title>Cryobacterium sp. nov., isolated from rhizosphere soil of lettuce.</title>
        <authorList>
            <person name="Wang Y."/>
        </authorList>
    </citation>
    <scope>NUCLEOTIDE SEQUENCE [LARGE SCALE GENOMIC DNA]</scope>
    <source>
        <strain evidence="9 10">NEAU-85</strain>
    </source>
</reference>
<feature type="domain" description="RNA polymerase sigma-70 region 3" evidence="6">
    <location>
        <begin position="122"/>
        <end position="188"/>
    </location>
</feature>
<dbReference type="OrthoDB" id="9804285at2"/>
<name>A0A3M8L1R4_9MICO</name>